<proteinExistence type="predicted"/>
<evidence type="ECO:0000313" key="2">
    <source>
        <dbReference type="EMBL" id="KAK4323596.1"/>
    </source>
</evidence>
<dbReference type="EMBL" id="JAWZYT010000428">
    <property type="protein sequence ID" value="KAK4323596.1"/>
    <property type="molecule type" value="Genomic_DNA"/>
</dbReference>
<comment type="caution">
    <text evidence="2">The sequence shown here is derived from an EMBL/GenBank/DDBJ whole genome shotgun (WGS) entry which is preliminary data.</text>
</comment>
<protein>
    <submittedName>
        <fullName evidence="2">Uncharacterized protein</fullName>
    </submittedName>
</protein>
<dbReference type="AlphaFoldDB" id="A0AAE1QBM8"/>
<name>A0AAE1QBM8_9EUCA</name>
<accession>A0AAE1QBM8</accession>
<feature type="region of interest" description="Disordered" evidence="1">
    <location>
        <begin position="104"/>
        <end position="140"/>
    </location>
</feature>
<organism evidence="2 3">
    <name type="scientific">Petrolisthes manimaculis</name>
    <dbReference type="NCBI Taxonomy" id="1843537"/>
    <lineage>
        <taxon>Eukaryota</taxon>
        <taxon>Metazoa</taxon>
        <taxon>Ecdysozoa</taxon>
        <taxon>Arthropoda</taxon>
        <taxon>Crustacea</taxon>
        <taxon>Multicrustacea</taxon>
        <taxon>Malacostraca</taxon>
        <taxon>Eumalacostraca</taxon>
        <taxon>Eucarida</taxon>
        <taxon>Decapoda</taxon>
        <taxon>Pleocyemata</taxon>
        <taxon>Anomura</taxon>
        <taxon>Galatheoidea</taxon>
        <taxon>Porcellanidae</taxon>
        <taxon>Petrolisthes</taxon>
    </lineage>
</organism>
<reference evidence="2" key="1">
    <citation type="submission" date="2023-11" db="EMBL/GenBank/DDBJ databases">
        <title>Genome assemblies of two species of porcelain crab, Petrolisthes cinctipes and Petrolisthes manimaculis (Anomura: Porcellanidae).</title>
        <authorList>
            <person name="Angst P."/>
        </authorList>
    </citation>
    <scope>NUCLEOTIDE SEQUENCE</scope>
    <source>
        <strain evidence="2">PB745_02</strain>
        <tissue evidence="2">Gill</tissue>
    </source>
</reference>
<keyword evidence="3" id="KW-1185">Reference proteome</keyword>
<evidence type="ECO:0000313" key="3">
    <source>
        <dbReference type="Proteomes" id="UP001292094"/>
    </source>
</evidence>
<gene>
    <name evidence="2" type="ORF">Pmani_005711</name>
</gene>
<dbReference type="Proteomes" id="UP001292094">
    <property type="component" value="Unassembled WGS sequence"/>
</dbReference>
<evidence type="ECO:0000256" key="1">
    <source>
        <dbReference type="SAM" id="MobiDB-lite"/>
    </source>
</evidence>
<sequence length="208" mass="23268">MTRPDYASEKARVYKWAHPGIQRWVNKTPNEFREGLSYSLDLICIETGFLLISPPNLILTTTLGRKTQPANTGINNGIQTEEDPEIMGYKQRQNPEIYTREAIWGQEERRNGGRRPPGWLESHVRSVGRRRRGRDTTKVKATAEALSPLRSYPPYPHPSTVSPSLPFNTLNTSPLFSPSSCRLVPVSPNTIGFLISLGGGRGLGLPHH</sequence>